<sequence>MTCKEIYNLHAFRAKESDLHDAYWDVPLDSRDETHKNNTSLHTACYFADITAVGILLDRGMDVNVKNDDGDTPLCVLARCNPCLNDAVFADIAGLLLSKGARVPRSGKDTTALIEAVRNRHFLMADILLESGNRIDSTGPGGDNVLHVLCLSAGLIADDIRRTERRIADFSERWYSEKSKQETVDELENLREADRQCCHTARLILENGQIDPEEKNDSGKMPFDIASENGARKIGALLSGQDPETDELAALAGGLDIFQALWYKDEAAWDALLRSGVETQTVCEDKNLSDFQGKSPLGCALSWNNYPAAEMLLRGGADPNFKDSEERTAFAVWMNEKKCCTENKEECLHFLQCLTECGWNPESPADKEGNTALSVACRRAGSELGNWAVRYLVKNGADVNAANMQGQTPAMNLYGGCFWNGNIPRIAGFPRSYPYGGRSCTGEDAEILEILLEAGADINAKDKWGNTLLHYIAASSIRGAKEAAALVTDFGTPDVNAVNNEGKMALDIAAEKNNETLVKFLLKYS</sequence>
<dbReference type="OrthoDB" id="5657095at2"/>
<dbReference type="Proteomes" id="UP000450599">
    <property type="component" value="Unassembled WGS sequence"/>
</dbReference>
<reference evidence="4 8" key="1">
    <citation type="submission" date="2015-09" db="EMBL/GenBank/DDBJ databases">
        <authorList>
            <consortium name="Pathogen Informatics"/>
        </authorList>
    </citation>
    <scope>NUCLEOTIDE SEQUENCE [LARGE SCALE GENOMIC DNA]</scope>
    <source>
        <strain evidence="4 8">2789STDY5834948</strain>
    </source>
</reference>
<keyword evidence="2 3" id="KW-0040">ANK repeat</keyword>
<evidence type="ECO:0000256" key="2">
    <source>
        <dbReference type="ARBA" id="ARBA00023043"/>
    </source>
</evidence>
<dbReference type="SMART" id="SM00248">
    <property type="entry name" value="ANK"/>
    <property type="match status" value="8"/>
</dbReference>
<dbReference type="EMBL" id="WKMW01000001">
    <property type="protein sequence ID" value="MRY82704.1"/>
    <property type="molecule type" value="Genomic_DNA"/>
</dbReference>
<evidence type="ECO:0000313" key="4">
    <source>
        <dbReference type="EMBL" id="CUP62232.1"/>
    </source>
</evidence>
<organism evidence="4 8">
    <name type="scientific">Parabacteroides distasonis</name>
    <dbReference type="NCBI Taxonomy" id="823"/>
    <lineage>
        <taxon>Bacteria</taxon>
        <taxon>Pseudomonadati</taxon>
        <taxon>Bacteroidota</taxon>
        <taxon>Bacteroidia</taxon>
        <taxon>Bacteroidales</taxon>
        <taxon>Tannerellaceae</taxon>
        <taxon>Parabacteroides</taxon>
    </lineage>
</organism>
<evidence type="ECO:0000313" key="6">
    <source>
        <dbReference type="EMBL" id="MRZ04657.1"/>
    </source>
</evidence>
<dbReference type="PROSITE" id="PS50297">
    <property type="entry name" value="ANK_REP_REGION"/>
    <property type="match status" value="4"/>
</dbReference>
<keyword evidence="1" id="KW-0677">Repeat</keyword>
<dbReference type="Proteomes" id="UP000501982">
    <property type="component" value="Chromosome"/>
</dbReference>
<dbReference type="Proteomes" id="UP000471216">
    <property type="component" value="Unassembled WGS sequence"/>
</dbReference>
<proteinExistence type="predicted"/>
<feature type="repeat" description="ANK" evidence="3">
    <location>
        <begin position="444"/>
        <end position="463"/>
    </location>
</feature>
<evidence type="ECO:0000313" key="10">
    <source>
        <dbReference type="Proteomes" id="UP000471216"/>
    </source>
</evidence>
<dbReference type="AlphaFoldDB" id="A0A174PMN3"/>
<dbReference type="InterPro" id="IPR002110">
    <property type="entry name" value="Ankyrin_rpt"/>
</dbReference>
<gene>
    <name evidence="4" type="ORF">ERS852560_00440</name>
    <name evidence="6" type="ORF">GKD54_00175</name>
    <name evidence="5" type="ORF">GKD58_00175</name>
    <name evidence="7" type="ORF">HHO38_03680</name>
</gene>
<evidence type="ECO:0000256" key="3">
    <source>
        <dbReference type="PROSITE-ProRule" id="PRU00023"/>
    </source>
</evidence>
<reference evidence="9 10" key="2">
    <citation type="journal article" date="2019" name="Nat. Med.">
        <title>A library of human gut bacterial isolates paired with longitudinal multiomics data enables mechanistic microbiome research.</title>
        <authorList>
            <person name="Poyet M."/>
            <person name="Groussin M."/>
            <person name="Gibbons S.M."/>
            <person name="Avila-Pacheco J."/>
            <person name="Jiang X."/>
            <person name="Kearney S.M."/>
            <person name="Perrotta A.R."/>
            <person name="Berdy B."/>
            <person name="Zhao S."/>
            <person name="Lieberman T.D."/>
            <person name="Swanson P.K."/>
            <person name="Smith M."/>
            <person name="Roesemann S."/>
            <person name="Alexander J.E."/>
            <person name="Rich S.A."/>
            <person name="Livny J."/>
            <person name="Vlamakis H."/>
            <person name="Clish C."/>
            <person name="Bullock K."/>
            <person name="Deik A."/>
            <person name="Scott J."/>
            <person name="Pierce K.A."/>
            <person name="Xavier R.J."/>
            <person name="Alm E.J."/>
        </authorList>
    </citation>
    <scope>NUCLEOTIDE SEQUENCE [LARGE SCALE GENOMIC DNA]</scope>
    <source>
        <strain evidence="6 10">BIOML-A10</strain>
        <strain evidence="5 9">BIOML-A11</strain>
    </source>
</reference>
<dbReference type="PROSITE" id="PS50088">
    <property type="entry name" value="ANK_REPEAT"/>
    <property type="match status" value="5"/>
</dbReference>
<feature type="repeat" description="ANK" evidence="3">
    <location>
        <begin position="36"/>
        <end position="68"/>
    </location>
</feature>
<dbReference type="PANTHER" id="PTHR24126">
    <property type="entry name" value="ANKYRIN REPEAT, PH AND SEC7 DOMAIN CONTAINING PROTEIN SECG-RELATED"/>
    <property type="match status" value="1"/>
</dbReference>
<dbReference type="Gene3D" id="1.25.40.20">
    <property type="entry name" value="Ankyrin repeat-containing domain"/>
    <property type="match status" value="4"/>
</dbReference>
<dbReference type="SUPFAM" id="SSF48403">
    <property type="entry name" value="Ankyrin repeat"/>
    <property type="match status" value="2"/>
</dbReference>
<dbReference type="EMBL" id="CZBM01000001">
    <property type="protein sequence ID" value="CUP62232.1"/>
    <property type="molecule type" value="Genomic_DNA"/>
</dbReference>
<evidence type="ECO:0000313" key="5">
    <source>
        <dbReference type="EMBL" id="MRY82704.1"/>
    </source>
</evidence>
<feature type="repeat" description="ANK" evidence="3">
    <location>
        <begin position="368"/>
        <end position="404"/>
    </location>
</feature>
<name>A0A174PMN3_PARDI</name>
<feature type="repeat" description="ANK" evidence="3">
    <location>
        <begin position="292"/>
        <end position="324"/>
    </location>
</feature>
<evidence type="ECO:0000313" key="8">
    <source>
        <dbReference type="Proteomes" id="UP000095332"/>
    </source>
</evidence>
<dbReference type="RefSeq" id="WP_036617840.1">
    <property type="nucleotide sequence ID" value="NZ_CP051672.1"/>
</dbReference>
<evidence type="ECO:0000256" key="1">
    <source>
        <dbReference type="ARBA" id="ARBA00022737"/>
    </source>
</evidence>
<dbReference type="EMBL" id="CP051672">
    <property type="protein sequence ID" value="QJE27488.1"/>
    <property type="molecule type" value="Genomic_DNA"/>
</dbReference>
<evidence type="ECO:0000313" key="7">
    <source>
        <dbReference type="EMBL" id="QJE27488.1"/>
    </source>
</evidence>
<protein>
    <submittedName>
        <fullName evidence="5">Ankyrin repeat domain-containing protein</fullName>
    </submittedName>
    <submittedName>
        <fullName evidence="4">Uroporphyrinogen-III decarboxylase</fullName>
    </submittedName>
</protein>
<dbReference type="EMBL" id="WKMX01000001">
    <property type="protein sequence ID" value="MRZ04657.1"/>
    <property type="molecule type" value="Genomic_DNA"/>
</dbReference>
<evidence type="ECO:0000313" key="11">
    <source>
        <dbReference type="Proteomes" id="UP000501982"/>
    </source>
</evidence>
<reference evidence="7 11" key="3">
    <citation type="submission" date="2020-04" db="EMBL/GenBank/DDBJ databases">
        <title>Complete Genomes and Methylome analysis of CBBP consortium that reverse antibiotic-induced susceptibility to vancomycin-resistant Enterococcus faecium infection.</title>
        <authorList>
            <person name="Fomenkov A."/>
            <person name="Zhang Z."/>
            <person name="Pamer E."/>
            <person name="Roberts R.J."/>
        </authorList>
    </citation>
    <scope>NUCLEOTIDE SEQUENCE [LARGE SCALE GENOMIC DNA]</scope>
    <source>
        <strain evidence="11">CBBP</strain>
        <strain evidence="7">CBBP-1</strain>
    </source>
</reference>
<dbReference type="InterPro" id="IPR036770">
    <property type="entry name" value="Ankyrin_rpt-contain_sf"/>
</dbReference>
<dbReference type="PANTHER" id="PTHR24126:SF14">
    <property type="entry name" value="ANK_REP_REGION DOMAIN-CONTAINING PROTEIN"/>
    <property type="match status" value="1"/>
</dbReference>
<dbReference type="Proteomes" id="UP000095332">
    <property type="component" value="Unassembled WGS sequence"/>
</dbReference>
<feature type="repeat" description="ANK" evidence="3">
    <location>
        <begin position="501"/>
        <end position="525"/>
    </location>
</feature>
<evidence type="ECO:0000313" key="9">
    <source>
        <dbReference type="Proteomes" id="UP000450599"/>
    </source>
</evidence>
<dbReference type="Pfam" id="PF12796">
    <property type="entry name" value="Ank_2"/>
    <property type="match status" value="2"/>
</dbReference>
<dbReference type="Pfam" id="PF00023">
    <property type="entry name" value="Ank"/>
    <property type="match status" value="2"/>
</dbReference>
<accession>A0A174PMN3</accession>
<dbReference type="PRINTS" id="PR01415">
    <property type="entry name" value="ANKYRIN"/>
</dbReference>